<name>A0ABX8AD87_9BRAD</name>
<sequence length="284" mass="29722">MKFIVGCLAATGLALASAAQAQVLPPMRGDVRVSDFEEPGPYAAMPPRIYVPGPRYGDGYAPSVLPPHEIYAVIREAGFSPLGAPQQRGLVYTVAAVDRRGEDGRMVIDARTGRILRFMPAYQMGDRMNEEVVSRYGPQAALPELPQYRRPPFDPKTANAPAAAPAPKQKVASQTATVPLPKAPPVKAVATPAKPVVVEKPPVIDKPIAEKPAEPAATPAPAPVQQSAVTEPKPAEAAAPEAAPVAPAAETKETPPIATSPVVEAKPETPAATEEKPAVVKGLE</sequence>
<feature type="compositionally biased region" description="Low complexity" evidence="1">
    <location>
        <begin position="155"/>
        <end position="175"/>
    </location>
</feature>
<accession>A0ABX8AD87</accession>
<reference evidence="3 4" key="1">
    <citation type="submission" date="2019-02" db="EMBL/GenBank/DDBJ databases">
        <title>Emended description of the genus Rhodopseudomonas and description of Rhodopseudomonas albus sp. nov., a non-phototrophic, heavy-metal-tolerant bacterium isolated from garden soil.</title>
        <authorList>
            <person name="Bao Z."/>
            <person name="Cao W.W."/>
            <person name="Sato Y."/>
            <person name="Nishizawa T."/>
            <person name="Zhao J."/>
            <person name="Guo Y."/>
            <person name="Ohta H."/>
        </authorList>
    </citation>
    <scope>NUCLEOTIDE SEQUENCE [LARGE SCALE GENOMIC DNA]</scope>
    <source>
        <strain evidence="3 4">SK50-23</strain>
    </source>
</reference>
<dbReference type="RefSeq" id="WP_211910348.1">
    <property type="nucleotide sequence ID" value="NZ_CP036498.1"/>
</dbReference>
<organism evidence="3 4">
    <name type="scientific">Tardiphaga alba</name>
    <dbReference type="NCBI Taxonomy" id="340268"/>
    <lineage>
        <taxon>Bacteria</taxon>
        <taxon>Pseudomonadati</taxon>
        <taxon>Pseudomonadota</taxon>
        <taxon>Alphaproteobacteria</taxon>
        <taxon>Hyphomicrobiales</taxon>
        <taxon>Nitrobacteraceae</taxon>
        <taxon>Tardiphaga</taxon>
    </lineage>
</organism>
<feature type="compositionally biased region" description="Basic and acidic residues" evidence="1">
    <location>
        <begin position="273"/>
        <end position="284"/>
    </location>
</feature>
<dbReference type="Proteomes" id="UP000682843">
    <property type="component" value="Chromosome"/>
</dbReference>
<evidence type="ECO:0000313" key="4">
    <source>
        <dbReference type="Proteomes" id="UP000682843"/>
    </source>
</evidence>
<keyword evidence="2" id="KW-0732">Signal</keyword>
<dbReference type="EMBL" id="CP036498">
    <property type="protein sequence ID" value="QUS41708.1"/>
    <property type="molecule type" value="Genomic_DNA"/>
</dbReference>
<evidence type="ECO:0000313" key="3">
    <source>
        <dbReference type="EMBL" id="QUS41708.1"/>
    </source>
</evidence>
<evidence type="ECO:0000256" key="1">
    <source>
        <dbReference type="SAM" id="MobiDB-lite"/>
    </source>
</evidence>
<feature type="compositionally biased region" description="Low complexity" evidence="1">
    <location>
        <begin position="228"/>
        <end position="249"/>
    </location>
</feature>
<feature type="chain" id="PRO_5046130600" evidence="2">
    <location>
        <begin position="22"/>
        <end position="284"/>
    </location>
</feature>
<proteinExistence type="predicted"/>
<feature type="signal peptide" evidence="2">
    <location>
        <begin position="1"/>
        <end position="21"/>
    </location>
</feature>
<keyword evidence="4" id="KW-1185">Reference proteome</keyword>
<evidence type="ECO:0000256" key="2">
    <source>
        <dbReference type="SAM" id="SignalP"/>
    </source>
</evidence>
<gene>
    <name evidence="3" type="ORF">RPMA_24785</name>
</gene>
<protein>
    <submittedName>
        <fullName evidence="3">Uncharacterized protein</fullName>
    </submittedName>
</protein>
<feature type="region of interest" description="Disordered" evidence="1">
    <location>
        <begin position="213"/>
        <end position="284"/>
    </location>
</feature>
<feature type="region of interest" description="Disordered" evidence="1">
    <location>
        <begin position="143"/>
        <end position="175"/>
    </location>
</feature>